<keyword evidence="2" id="KW-0547">Nucleotide-binding</keyword>
<dbReference type="InterPro" id="IPR018306">
    <property type="entry name" value="Phage_T5_Orf172_DNA-bd"/>
</dbReference>
<feature type="non-terminal residue" evidence="2">
    <location>
        <position position="169"/>
    </location>
</feature>
<dbReference type="Proteomes" id="UP000051952">
    <property type="component" value="Unassembled WGS sequence"/>
</dbReference>
<keyword evidence="2" id="KW-0067">ATP-binding</keyword>
<dbReference type="VEuPathDB" id="TriTrypDB:BSAL_43365"/>
<dbReference type="AlphaFoldDB" id="A0A0S4JTG1"/>
<gene>
    <name evidence="2" type="ORF">BSAL_43365</name>
</gene>
<dbReference type="SMART" id="SM00974">
    <property type="entry name" value="T5orf172"/>
    <property type="match status" value="1"/>
</dbReference>
<dbReference type="EMBL" id="CYKH01002159">
    <property type="protein sequence ID" value="CUG93533.1"/>
    <property type="molecule type" value="Genomic_DNA"/>
</dbReference>
<protein>
    <submittedName>
        <fullName evidence="2">Helicase, putative</fullName>
    </submittedName>
</protein>
<dbReference type="Pfam" id="PF10544">
    <property type="entry name" value="T5orf172"/>
    <property type="match status" value="1"/>
</dbReference>
<feature type="domain" description="Bacteriophage T5 Orf172 DNA-binding" evidence="1">
    <location>
        <begin position="26"/>
        <end position="106"/>
    </location>
</feature>
<name>A0A0S4JTG1_BODSA</name>
<keyword evidence="2" id="KW-0347">Helicase</keyword>
<sequence>MLRRAFPLLGKRKQMSGFYVASHPWLAQQGLLKVGFSTDLQRRLRMGNYTTCFTDEWQYEWFHCCRPQEARLLEYTVLAALEKRRIPNRELILIDIKTLRDVVDKAVKLLKLKTTFCNLPQVSSSSQPADATVDPPPKVASVVKKKFELIKEDLAIAVQIILNPTLVQL</sequence>
<evidence type="ECO:0000313" key="3">
    <source>
        <dbReference type="Proteomes" id="UP000051952"/>
    </source>
</evidence>
<evidence type="ECO:0000313" key="2">
    <source>
        <dbReference type="EMBL" id="CUG93533.1"/>
    </source>
</evidence>
<keyword evidence="3" id="KW-1185">Reference proteome</keyword>
<evidence type="ECO:0000259" key="1">
    <source>
        <dbReference type="SMART" id="SM00974"/>
    </source>
</evidence>
<dbReference type="GO" id="GO:0004386">
    <property type="term" value="F:helicase activity"/>
    <property type="evidence" value="ECO:0007669"/>
    <property type="project" value="UniProtKB-KW"/>
</dbReference>
<reference evidence="3" key="1">
    <citation type="submission" date="2015-09" db="EMBL/GenBank/DDBJ databases">
        <authorList>
            <consortium name="Pathogen Informatics"/>
        </authorList>
    </citation>
    <scope>NUCLEOTIDE SEQUENCE [LARGE SCALE GENOMIC DNA]</scope>
    <source>
        <strain evidence="3">Lake Konstanz</strain>
    </source>
</reference>
<accession>A0A0S4JTG1</accession>
<keyword evidence="2" id="KW-0378">Hydrolase</keyword>
<proteinExistence type="predicted"/>
<organism evidence="2 3">
    <name type="scientific">Bodo saltans</name>
    <name type="common">Flagellated protozoan</name>
    <dbReference type="NCBI Taxonomy" id="75058"/>
    <lineage>
        <taxon>Eukaryota</taxon>
        <taxon>Discoba</taxon>
        <taxon>Euglenozoa</taxon>
        <taxon>Kinetoplastea</taxon>
        <taxon>Metakinetoplastina</taxon>
        <taxon>Eubodonida</taxon>
        <taxon>Bodonidae</taxon>
        <taxon>Bodo</taxon>
    </lineage>
</organism>